<dbReference type="SMART" id="SM00869">
    <property type="entry name" value="Autotransporter"/>
    <property type="match status" value="1"/>
</dbReference>
<organism evidence="3 4">
    <name type="scientific">Gemmobacter aquaticus</name>
    <dbReference type="NCBI Taxonomy" id="490185"/>
    <lineage>
        <taxon>Bacteria</taxon>
        <taxon>Pseudomonadati</taxon>
        <taxon>Pseudomonadota</taxon>
        <taxon>Alphaproteobacteria</taxon>
        <taxon>Rhodobacterales</taxon>
        <taxon>Paracoccaceae</taxon>
        <taxon>Gemmobacter</taxon>
    </lineage>
</organism>
<dbReference type="Proteomes" id="UP000598196">
    <property type="component" value="Unassembled WGS sequence"/>
</dbReference>
<evidence type="ECO:0000313" key="4">
    <source>
        <dbReference type="Proteomes" id="UP000598196"/>
    </source>
</evidence>
<feature type="chain" id="PRO_5036834928" description="Autotransporter domain-containing protein" evidence="1">
    <location>
        <begin position="18"/>
        <end position="358"/>
    </location>
</feature>
<accession>A0A918DEG1</accession>
<protein>
    <recommendedName>
        <fullName evidence="2">Autotransporter domain-containing protein</fullName>
    </recommendedName>
</protein>
<name>A0A918DEG1_9RHOB</name>
<evidence type="ECO:0000313" key="3">
    <source>
        <dbReference type="EMBL" id="GGO38431.1"/>
    </source>
</evidence>
<keyword evidence="4" id="KW-1185">Reference proteome</keyword>
<dbReference type="Gene3D" id="2.40.128.130">
    <property type="entry name" value="Autotransporter beta-domain"/>
    <property type="match status" value="1"/>
</dbReference>
<keyword evidence="1" id="KW-0732">Signal</keyword>
<dbReference type="AlphaFoldDB" id="A0A918DEG1"/>
<proteinExistence type="predicted"/>
<dbReference type="InterPro" id="IPR005546">
    <property type="entry name" value="Autotransporte_beta"/>
</dbReference>
<dbReference type="SUPFAM" id="SSF103515">
    <property type="entry name" value="Autotransporter"/>
    <property type="match status" value="1"/>
</dbReference>
<reference evidence="3 4" key="1">
    <citation type="journal article" date="2014" name="Int. J. Syst. Evol. Microbiol.">
        <title>Complete genome sequence of Corynebacterium casei LMG S-19264T (=DSM 44701T), isolated from a smear-ripened cheese.</title>
        <authorList>
            <consortium name="US DOE Joint Genome Institute (JGI-PGF)"/>
            <person name="Walter F."/>
            <person name="Albersmeier A."/>
            <person name="Kalinowski J."/>
            <person name="Ruckert C."/>
        </authorList>
    </citation>
    <scope>NUCLEOTIDE SEQUENCE [LARGE SCALE GENOMIC DNA]</scope>
    <source>
        <strain evidence="3 4">CGMCC 1.7029</strain>
    </source>
</reference>
<gene>
    <name evidence="3" type="ORF">GCM10010991_35710</name>
</gene>
<feature type="signal peptide" evidence="1">
    <location>
        <begin position="1"/>
        <end position="17"/>
    </location>
</feature>
<sequence>MPAAAILAVLASTPVMAQDGKPSGPPKAWDKFARTFGSTGLWSELGQDESYGTVQTRQAMSRSQIAAAFADGDFEGYEDSAEKLTVPVTLAFSLPDGNSAVRLKGTWTNTWADENKTYADSQGPSGLLQYLMMPSDNTLLGFGLVLGATDVDIRHNGGTIRTDARGLRFDWLQKFNEQWGLATRALYTWNDSSTSIPLGFADLDTDQENEQFYLETTLVGNFEHDHWSAIPEGWVVRPKFRALYQKTSFETVTNSLGGVNEGTVGPDDEYATLSARVRILKSAYKPGDFGPYLEVGYEREVINDLDLVVDDPDILVTKFGAVAILKNGDYLDVSYGRFDGLGGDRSVGTLNIAYTHSF</sequence>
<comment type="caution">
    <text evidence="3">The sequence shown here is derived from an EMBL/GenBank/DDBJ whole genome shotgun (WGS) entry which is preliminary data.</text>
</comment>
<evidence type="ECO:0000256" key="1">
    <source>
        <dbReference type="SAM" id="SignalP"/>
    </source>
</evidence>
<feature type="domain" description="Autotransporter" evidence="2">
    <location>
        <begin position="96"/>
        <end position="346"/>
    </location>
</feature>
<evidence type="ECO:0000259" key="2">
    <source>
        <dbReference type="SMART" id="SM00869"/>
    </source>
</evidence>
<dbReference type="Pfam" id="PF03797">
    <property type="entry name" value="Autotransporter"/>
    <property type="match status" value="1"/>
</dbReference>
<dbReference type="InterPro" id="IPR036709">
    <property type="entry name" value="Autotransporte_beta_dom_sf"/>
</dbReference>
<dbReference type="EMBL" id="BMLP01000012">
    <property type="protein sequence ID" value="GGO38431.1"/>
    <property type="molecule type" value="Genomic_DNA"/>
</dbReference>